<dbReference type="NCBIfam" id="NF010783">
    <property type="entry name" value="PRK14186.1"/>
    <property type="match status" value="1"/>
</dbReference>
<gene>
    <name evidence="13 16" type="primary">folD</name>
    <name evidence="16" type="ORF">VIN01S_03160</name>
</gene>
<evidence type="ECO:0000256" key="5">
    <source>
        <dbReference type="ARBA" id="ARBA00022755"/>
    </source>
</evidence>
<evidence type="ECO:0000256" key="4">
    <source>
        <dbReference type="ARBA" id="ARBA00022605"/>
    </source>
</evidence>
<dbReference type="FunFam" id="3.40.50.720:FF:000006">
    <property type="entry name" value="Bifunctional protein FolD"/>
    <property type="match status" value="1"/>
</dbReference>
<dbReference type="PANTHER" id="PTHR48099">
    <property type="entry name" value="C-1-TETRAHYDROFOLATE SYNTHASE, CYTOPLASMIC-RELATED"/>
    <property type="match status" value="1"/>
</dbReference>
<dbReference type="InterPro" id="IPR000672">
    <property type="entry name" value="THF_DH/CycHdrlase"/>
</dbReference>
<keyword evidence="4 13" id="KW-0028">Amino-acid biosynthesis</keyword>
<feature type="binding site" evidence="13">
    <location>
        <begin position="166"/>
        <end position="168"/>
    </location>
    <ligand>
        <name>NADP(+)</name>
        <dbReference type="ChEBI" id="CHEBI:58349"/>
    </ligand>
</feature>
<dbReference type="Pfam" id="PF02882">
    <property type="entry name" value="THF_DHG_CYH_C"/>
    <property type="match status" value="1"/>
</dbReference>
<keyword evidence="9 13" id="KW-0368">Histidine biosynthesis</keyword>
<reference evidence="16 17" key="1">
    <citation type="submission" date="2019-06" db="EMBL/GenBank/DDBJ databases">
        <title>Whole genome shotgun sequence of Vibrio inusitatus NBRC 102082.</title>
        <authorList>
            <person name="Hosoyama A."/>
            <person name="Uohara A."/>
            <person name="Ohji S."/>
            <person name="Ichikawa N."/>
        </authorList>
    </citation>
    <scope>NUCLEOTIDE SEQUENCE [LARGE SCALE GENOMIC DNA]</scope>
    <source>
        <strain evidence="16 17">NBRC 102082</strain>
    </source>
</reference>
<dbReference type="HAMAP" id="MF_01576">
    <property type="entry name" value="THF_DHG_CYH"/>
    <property type="match status" value="1"/>
</dbReference>
<evidence type="ECO:0000256" key="6">
    <source>
        <dbReference type="ARBA" id="ARBA00022801"/>
    </source>
</evidence>
<dbReference type="PRINTS" id="PR00085">
    <property type="entry name" value="THFDHDRGNASE"/>
</dbReference>
<keyword evidence="10 13" id="KW-0486">Methionine biosynthesis</keyword>
<dbReference type="CDD" id="cd01080">
    <property type="entry name" value="NAD_bind_m-THF_DH_Cyclohyd"/>
    <property type="match status" value="1"/>
</dbReference>
<dbReference type="PANTHER" id="PTHR48099:SF5">
    <property type="entry name" value="C-1-TETRAHYDROFOLATE SYNTHASE, CYTOPLASMIC"/>
    <property type="match status" value="1"/>
</dbReference>
<dbReference type="EC" id="1.5.1.5" evidence="13"/>
<dbReference type="Proteomes" id="UP000318717">
    <property type="component" value="Unassembled WGS sequence"/>
</dbReference>
<evidence type="ECO:0000313" key="17">
    <source>
        <dbReference type="Proteomes" id="UP000318717"/>
    </source>
</evidence>
<dbReference type="GO" id="GO:0000105">
    <property type="term" value="P:L-histidine biosynthetic process"/>
    <property type="evidence" value="ECO:0007669"/>
    <property type="project" value="UniProtKB-KW"/>
</dbReference>
<evidence type="ECO:0000256" key="8">
    <source>
        <dbReference type="ARBA" id="ARBA00023002"/>
    </source>
</evidence>
<dbReference type="EC" id="3.5.4.9" evidence="13"/>
<protein>
    <recommendedName>
        <fullName evidence="13">Bifunctional protein FolD</fullName>
    </recommendedName>
    <domain>
        <recommendedName>
            <fullName evidence="13">Methylenetetrahydrofolate dehydrogenase</fullName>
            <ecNumber evidence="13">1.5.1.5</ecNumber>
        </recommendedName>
    </domain>
    <domain>
        <recommendedName>
            <fullName evidence="13">Methenyltetrahydrofolate cyclohydrolase</fullName>
            <ecNumber evidence="13">3.5.4.9</ecNumber>
        </recommendedName>
    </domain>
</protein>
<comment type="similarity">
    <text evidence="13">Belongs to the tetrahydrofolate dehydrogenase/cyclohydrolase family.</text>
</comment>
<feature type="domain" description="Tetrahydrofolate dehydrogenase/cyclohydrolase catalytic" evidence="14">
    <location>
        <begin position="6"/>
        <end position="121"/>
    </location>
</feature>
<dbReference type="PROSITE" id="PS00767">
    <property type="entry name" value="THF_DHG_CYH_2"/>
    <property type="match status" value="1"/>
</dbReference>
<dbReference type="Gene3D" id="3.40.50.10860">
    <property type="entry name" value="Leucine Dehydrogenase, chain A, domain 1"/>
    <property type="match status" value="1"/>
</dbReference>
<dbReference type="FunFam" id="3.40.50.10860:FF:000001">
    <property type="entry name" value="Bifunctional protein FolD"/>
    <property type="match status" value="1"/>
</dbReference>
<evidence type="ECO:0000256" key="7">
    <source>
        <dbReference type="ARBA" id="ARBA00022857"/>
    </source>
</evidence>
<evidence type="ECO:0000259" key="15">
    <source>
        <dbReference type="Pfam" id="PF02882"/>
    </source>
</evidence>
<dbReference type="EMBL" id="BJLF01000001">
    <property type="protein sequence ID" value="GEA49512.1"/>
    <property type="molecule type" value="Genomic_DNA"/>
</dbReference>
<keyword evidence="17" id="KW-1185">Reference proteome</keyword>
<organism evidence="16 17">
    <name type="scientific">Vibrio inusitatus NBRC 102082</name>
    <dbReference type="NCBI Taxonomy" id="1219070"/>
    <lineage>
        <taxon>Bacteria</taxon>
        <taxon>Pseudomonadati</taxon>
        <taxon>Pseudomonadota</taxon>
        <taxon>Gammaproteobacteria</taxon>
        <taxon>Vibrionales</taxon>
        <taxon>Vibrionaceae</taxon>
        <taxon>Vibrio</taxon>
    </lineage>
</organism>
<evidence type="ECO:0000256" key="10">
    <source>
        <dbReference type="ARBA" id="ARBA00023167"/>
    </source>
</evidence>
<dbReference type="SUPFAM" id="SSF51735">
    <property type="entry name" value="NAD(P)-binding Rossmann-fold domains"/>
    <property type="match status" value="1"/>
</dbReference>
<comment type="subunit">
    <text evidence="2 13">Homodimer.</text>
</comment>
<dbReference type="GO" id="GO:0005829">
    <property type="term" value="C:cytosol"/>
    <property type="evidence" value="ECO:0007669"/>
    <property type="project" value="TreeGrafter"/>
</dbReference>
<dbReference type="InterPro" id="IPR020630">
    <property type="entry name" value="THF_DH/CycHdrlase_cat_dom"/>
</dbReference>
<keyword evidence="11 13" id="KW-0511">Multifunctional enzyme</keyword>
<dbReference type="UniPathway" id="UPA00193"/>
<comment type="catalytic activity">
    <reaction evidence="13">
        <text>(6R)-5,10-methylene-5,6,7,8-tetrahydrofolate + NADP(+) = (6R)-5,10-methenyltetrahydrofolate + NADPH</text>
        <dbReference type="Rhea" id="RHEA:22812"/>
        <dbReference type="ChEBI" id="CHEBI:15636"/>
        <dbReference type="ChEBI" id="CHEBI:57455"/>
        <dbReference type="ChEBI" id="CHEBI:57783"/>
        <dbReference type="ChEBI" id="CHEBI:58349"/>
        <dbReference type="EC" id="1.5.1.5"/>
    </reaction>
</comment>
<comment type="function">
    <text evidence="13">Catalyzes the oxidation of 5,10-methylenetetrahydrofolate to 5,10-methenyltetrahydrofolate and then the hydrolysis of 5,10-methenyltetrahydrofolate to 10-formyltetrahydrofolate.</text>
</comment>
<dbReference type="SUPFAM" id="SSF53223">
    <property type="entry name" value="Aminoacid dehydrogenase-like, N-terminal domain"/>
    <property type="match status" value="1"/>
</dbReference>
<evidence type="ECO:0000256" key="3">
    <source>
        <dbReference type="ARBA" id="ARBA00022563"/>
    </source>
</evidence>
<evidence type="ECO:0000256" key="11">
    <source>
        <dbReference type="ARBA" id="ARBA00023268"/>
    </source>
</evidence>
<dbReference type="InterPro" id="IPR020867">
    <property type="entry name" value="THF_DH/CycHdrlase_CS"/>
</dbReference>
<dbReference type="GO" id="GO:0035999">
    <property type="term" value="P:tetrahydrofolate interconversion"/>
    <property type="evidence" value="ECO:0007669"/>
    <property type="project" value="UniProtKB-UniRule"/>
</dbReference>
<proteinExistence type="inferred from homology"/>
<keyword evidence="5 13" id="KW-0658">Purine biosynthesis</keyword>
<dbReference type="NCBIfam" id="NF008058">
    <property type="entry name" value="PRK10792.1"/>
    <property type="match status" value="1"/>
</dbReference>
<dbReference type="InterPro" id="IPR046346">
    <property type="entry name" value="Aminoacid_DH-like_N_sf"/>
</dbReference>
<feature type="binding site" evidence="13">
    <location>
        <position position="232"/>
    </location>
    <ligand>
        <name>NADP(+)</name>
        <dbReference type="ChEBI" id="CHEBI:58349"/>
    </ligand>
</feature>
<comment type="caution">
    <text evidence="16">The sequence shown here is derived from an EMBL/GenBank/DDBJ whole genome shotgun (WGS) entry which is preliminary data.</text>
</comment>
<dbReference type="AlphaFoldDB" id="A0A4Y3HRW5"/>
<evidence type="ECO:0000256" key="9">
    <source>
        <dbReference type="ARBA" id="ARBA00023102"/>
    </source>
</evidence>
<name>A0A4Y3HRW5_9VIBR</name>
<comment type="caution">
    <text evidence="13">Lacks conserved residue(s) required for the propagation of feature annotation.</text>
</comment>
<dbReference type="GO" id="GO:0009086">
    <property type="term" value="P:methionine biosynthetic process"/>
    <property type="evidence" value="ECO:0007669"/>
    <property type="project" value="UniProtKB-KW"/>
</dbReference>
<evidence type="ECO:0000259" key="14">
    <source>
        <dbReference type="Pfam" id="PF00763"/>
    </source>
</evidence>
<feature type="domain" description="Tetrahydrofolate dehydrogenase/cyclohydrolase NAD(P)-binding" evidence="15">
    <location>
        <begin position="140"/>
        <end position="280"/>
    </location>
</feature>
<dbReference type="GO" id="GO:0004477">
    <property type="term" value="F:methenyltetrahydrofolate cyclohydrolase activity"/>
    <property type="evidence" value="ECO:0007669"/>
    <property type="project" value="UniProtKB-UniRule"/>
</dbReference>
<dbReference type="InterPro" id="IPR036291">
    <property type="entry name" value="NAD(P)-bd_dom_sf"/>
</dbReference>
<evidence type="ECO:0000256" key="2">
    <source>
        <dbReference type="ARBA" id="ARBA00011738"/>
    </source>
</evidence>
<dbReference type="RefSeq" id="WP_141270993.1">
    <property type="nucleotide sequence ID" value="NZ_BJLF01000001.1"/>
</dbReference>
<keyword evidence="7 13" id="KW-0521">NADP</keyword>
<comment type="pathway">
    <text evidence="1 13">One-carbon metabolism; tetrahydrofolate interconversion.</text>
</comment>
<dbReference type="InterPro" id="IPR020631">
    <property type="entry name" value="THF_DH/CycHdrlase_NAD-bd_dom"/>
</dbReference>
<evidence type="ECO:0000256" key="12">
    <source>
        <dbReference type="ARBA" id="ARBA00036357"/>
    </source>
</evidence>
<evidence type="ECO:0000256" key="1">
    <source>
        <dbReference type="ARBA" id="ARBA00004777"/>
    </source>
</evidence>
<evidence type="ECO:0000256" key="13">
    <source>
        <dbReference type="HAMAP-Rule" id="MF_01576"/>
    </source>
</evidence>
<sequence length="284" mass="30525">MTAQNIDGKLISQTVRSEVSARVKARTEAGLRAPGLAVVLVGQDPASQVYVGSKRRACDEVGFVSKSFDLPSTATAQELLDLIDQLNADNEIDGILVQLPLPAGIDSTEILERITPEKDVDGFHPYNVGRLAQRMPKLRSCTPKGIITLLERYNVPTHGKHAVIVGASNIVGRPMTLELLLAGCTTTTCHRFTKDLESHVRQADVLVVAVGKPNFIPGNWVKEGAIVIDVGINRLDNGKLIGDVEYDVARERASLITPVPGGVGPMTVASLIENTMIACEQFGK</sequence>
<dbReference type="Gene3D" id="3.40.50.720">
    <property type="entry name" value="NAD(P)-binding Rossmann-like Domain"/>
    <property type="match status" value="1"/>
</dbReference>
<dbReference type="Pfam" id="PF00763">
    <property type="entry name" value="THF_DHG_CYH"/>
    <property type="match status" value="1"/>
</dbReference>
<keyword evidence="8 13" id="KW-0560">Oxidoreductase</keyword>
<dbReference type="GO" id="GO:0004488">
    <property type="term" value="F:methylenetetrahydrofolate dehydrogenase (NADP+) activity"/>
    <property type="evidence" value="ECO:0007669"/>
    <property type="project" value="UniProtKB-UniRule"/>
</dbReference>
<keyword evidence="3 13" id="KW-0554">One-carbon metabolism</keyword>
<dbReference type="OrthoDB" id="9803580at2"/>
<evidence type="ECO:0000313" key="16">
    <source>
        <dbReference type="EMBL" id="GEA49512.1"/>
    </source>
</evidence>
<dbReference type="GO" id="GO:0006164">
    <property type="term" value="P:purine nucleotide biosynthetic process"/>
    <property type="evidence" value="ECO:0007669"/>
    <property type="project" value="UniProtKB-KW"/>
</dbReference>
<comment type="catalytic activity">
    <reaction evidence="12 13">
        <text>(6R)-5,10-methenyltetrahydrofolate + H2O = (6R)-10-formyltetrahydrofolate + H(+)</text>
        <dbReference type="Rhea" id="RHEA:23700"/>
        <dbReference type="ChEBI" id="CHEBI:15377"/>
        <dbReference type="ChEBI" id="CHEBI:15378"/>
        <dbReference type="ChEBI" id="CHEBI:57455"/>
        <dbReference type="ChEBI" id="CHEBI:195366"/>
        <dbReference type="EC" id="3.5.4.9"/>
    </reaction>
</comment>
<keyword evidence="6 13" id="KW-0378">Hydrolase</keyword>
<accession>A0A4Y3HRW5</accession>